<feature type="signal peptide" evidence="2">
    <location>
        <begin position="1"/>
        <end position="22"/>
    </location>
</feature>
<feature type="chain" id="PRO_5046007683" evidence="2">
    <location>
        <begin position="23"/>
        <end position="156"/>
    </location>
</feature>
<evidence type="ECO:0000313" key="5">
    <source>
        <dbReference type="Proteomes" id="UP001596958"/>
    </source>
</evidence>
<dbReference type="Pfam" id="PF03795">
    <property type="entry name" value="YCII"/>
    <property type="match status" value="1"/>
</dbReference>
<evidence type="ECO:0000256" key="2">
    <source>
        <dbReference type="SAM" id="SignalP"/>
    </source>
</evidence>
<organism evidence="4 5">
    <name type="scientific">Mucilaginibacter calamicampi</name>
    <dbReference type="NCBI Taxonomy" id="1302352"/>
    <lineage>
        <taxon>Bacteria</taxon>
        <taxon>Pseudomonadati</taxon>
        <taxon>Bacteroidota</taxon>
        <taxon>Sphingobacteriia</taxon>
        <taxon>Sphingobacteriales</taxon>
        <taxon>Sphingobacteriaceae</taxon>
        <taxon>Mucilaginibacter</taxon>
    </lineage>
</organism>
<keyword evidence="5" id="KW-1185">Reference proteome</keyword>
<dbReference type="InterPro" id="IPR005545">
    <property type="entry name" value="YCII"/>
</dbReference>
<comment type="caution">
    <text evidence="4">The sequence shown here is derived from an EMBL/GenBank/DDBJ whole genome shotgun (WGS) entry which is preliminary data.</text>
</comment>
<dbReference type="RefSeq" id="WP_377101391.1">
    <property type="nucleotide sequence ID" value="NZ_JBHTHU010000019.1"/>
</dbReference>
<dbReference type="InterPro" id="IPR011008">
    <property type="entry name" value="Dimeric_a/b-barrel"/>
</dbReference>
<comment type="similarity">
    <text evidence="1">Belongs to the YciI family.</text>
</comment>
<dbReference type="Gene3D" id="3.30.70.1060">
    <property type="entry name" value="Dimeric alpha+beta barrel"/>
    <property type="match status" value="1"/>
</dbReference>
<proteinExistence type="inferred from homology"/>
<evidence type="ECO:0000256" key="1">
    <source>
        <dbReference type="ARBA" id="ARBA00007689"/>
    </source>
</evidence>
<keyword evidence="2" id="KW-0732">Signal</keyword>
<name>A0ABW2YZP3_9SPHI</name>
<accession>A0ABW2YZP3</accession>
<evidence type="ECO:0000259" key="3">
    <source>
        <dbReference type="Pfam" id="PF03795"/>
    </source>
</evidence>
<sequence length="156" mass="16906">MKVKAFVFSLAVLCCSAMIAHAQTKPVFDAALAKKLGADDYGMRHYVMAFLKTGPTKITDKAELAKLQNAHLQNIQRLADEGKLAVAGPFTDGKEIEGILIFNVKTVEEAKALTETDPGIKAGVFAMELHPFYCSAALVEVAATHEKIQKKGITDR</sequence>
<dbReference type="Proteomes" id="UP001596958">
    <property type="component" value="Unassembled WGS sequence"/>
</dbReference>
<protein>
    <submittedName>
        <fullName evidence="4">YciI family protein</fullName>
    </submittedName>
</protein>
<gene>
    <name evidence="4" type="ORF">ACFQZS_14375</name>
</gene>
<evidence type="ECO:0000313" key="4">
    <source>
        <dbReference type="EMBL" id="MFD0751333.1"/>
    </source>
</evidence>
<feature type="domain" description="YCII-related" evidence="3">
    <location>
        <begin position="49"/>
        <end position="126"/>
    </location>
</feature>
<dbReference type="EMBL" id="JBHTHU010000019">
    <property type="protein sequence ID" value="MFD0751333.1"/>
    <property type="molecule type" value="Genomic_DNA"/>
</dbReference>
<reference evidence="5" key="1">
    <citation type="journal article" date="2019" name="Int. J. Syst. Evol. Microbiol.">
        <title>The Global Catalogue of Microorganisms (GCM) 10K type strain sequencing project: providing services to taxonomists for standard genome sequencing and annotation.</title>
        <authorList>
            <consortium name="The Broad Institute Genomics Platform"/>
            <consortium name="The Broad Institute Genome Sequencing Center for Infectious Disease"/>
            <person name="Wu L."/>
            <person name="Ma J."/>
        </authorList>
    </citation>
    <scope>NUCLEOTIDE SEQUENCE [LARGE SCALE GENOMIC DNA]</scope>
    <source>
        <strain evidence="5">CCUG 63418</strain>
    </source>
</reference>
<dbReference type="SUPFAM" id="SSF54909">
    <property type="entry name" value="Dimeric alpha+beta barrel"/>
    <property type="match status" value="1"/>
</dbReference>